<dbReference type="InterPro" id="IPR038275">
    <property type="entry name" value="Nuf2_N_sf"/>
</dbReference>
<comment type="subcellular location">
    <subcellularLocation>
        <location evidence="1">Chromosome</location>
        <location evidence="1">Centromere</location>
    </subcellularLocation>
</comment>
<evidence type="ECO:0000256" key="1">
    <source>
        <dbReference type="ARBA" id="ARBA00004584"/>
    </source>
</evidence>
<dbReference type="Pfam" id="PF03800">
    <property type="entry name" value="Nuf2"/>
    <property type="match status" value="1"/>
</dbReference>
<keyword evidence="6 9" id="KW-0175">Coiled coil</keyword>
<dbReference type="GO" id="GO:0031262">
    <property type="term" value="C:Ndc80 complex"/>
    <property type="evidence" value="ECO:0007669"/>
    <property type="project" value="InterPro"/>
</dbReference>
<evidence type="ECO:0000256" key="7">
    <source>
        <dbReference type="ARBA" id="ARBA00023306"/>
    </source>
</evidence>
<evidence type="ECO:0000256" key="5">
    <source>
        <dbReference type="ARBA" id="ARBA00022776"/>
    </source>
</evidence>
<evidence type="ECO:0000256" key="3">
    <source>
        <dbReference type="ARBA" id="ARBA00022454"/>
    </source>
</evidence>
<evidence type="ECO:0000259" key="10">
    <source>
        <dbReference type="Pfam" id="PF03800"/>
    </source>
</evidence>
<evidence type="ECO:0000313" key="12">
    <source>
        <dbReference type="Proteomes" id="UP000694558"/>
    </source>
</evidence>
<keyword evidence="3" id="KW-0158">Chromosome</keyword>
<proteinExistence type="inferred from homology"/>
<gene>
    <name evidence="11" type="primary">nuf2</name>
</gene>
<dbReference type="GO" id="GO:0051301">
    <property type="term" value="P:cell division"/>
    <property type="evidence" value="ECO:0007669"/>
    <property type="project" value="UniProtKB-KW"/>
</dbReference>
<name>A0A8D3DDC1_SCOMX</name>
<dbReference type="Ensembl" id="ENSSMAT00000041684.1">
    <property type="protein sequence ID" value="ENSSMAP00000057530.1"/>
    <property type="gene ID" value="ENSSMAG00000002470.2"/>
</dbReference>
<protein>
    <recommendedName>
        <fullName evidence="10">Kinetochore protein Nuf2 N-terminal domain-containing protein</fullName>
    </recommendedName>
</protein>
<feature type="coiled-coil region" evidence="9">
    <location>
        <begin position="130"/>
        <end position="258"/>
    </location>
</feature>
<dbReference type="InterPro" id="IPR005549">
    <property type="entry name" value="Kinetochore_Nuf2_N"/>
</dbReference>
<dbReference type="AlphaFoldDB" id="A0A8D3DDC1"/>
<evidence type="ECO:0000256" key="2">
    <source>
        <dbReference type="ARBA" id="ARBA00005498"/>
    </source>
</evidence>
<evidence type="ECO:0000256" key="9">
    <source>
        <dbReference type="SAM" id="Coils"/>
    </source>
</evidence>
<reference evidence="11" key="1">
    <citation type="submission" date="2023-05" db="EMBL/GenBank/DDBJ databases">
        <title>High-quality long-read genome of Scophthalmus maximus.</title>
        <authorList>
            <person name="Lien S."/>
            <person name="Martinez P."/>
        </authorList>
    </citation>
    <scope>NUCLEOTIDE SEQUENCE [LARGE SCALE GENOMIC DNA]</scope>
</reference>
<evidence type="ECO:0000256" key="8">
    <source>
        <dbReference type="ARBA" id="ARBA00023328"/>
    </source>
</evidence>
<keyword evidence="8" id="KW-0137">Centromere</keyword>
<keyword evidence="4" id="KW-0132">Cell division</keyword>
<evidence type="ECO:0000313" key="11">
    <source>
        <dbReference type="Ensembl" id="ENSSMAP00000057530.1"/>
    </source>
</evidence>
<accession>A0A8D3DDC1</accession>
<sequence>MTENTFPVYTAEAIVTFYRAEVLTGQEAKHFTKSDLTPAPKPETVQTLYMRVLHLLYRFRPECHSMVPLLENIQYPVYHEGATAIMSVYMQKQKTLTILSAIMNFLHFRKQRMDVVLEKQAKFNVKNDCIAEWKTKIAEKSQKLAQLKVDVSNLKEDIGRLKSQIVESPEELKSQMEKMRENVKNIKNSIKETDERVVELQNMVQSVTHTEAEIQQMLNLLQDLESSMNNTKQRQETLQELTAQYEKKQKELKNLCVEEAQVKRAQGMKLDKESKQNIRRQMKKEMKEQHVQDVLGQCNQIHQKREEMADRIQEISRETQQLKAKIQSLRDVCSKETEKAQVRLGRFCSTVQHFKWFQSRSEPNVFPSSVSRPCTTPCRLQWMTYTEESRCTSWT</sequence>
<dbReference type="Gene3D" id="1.10.418.60">
    <property type="entry name" value="Ncd80 complex, Nuf2 subunit"/>
    <property type="match status" value="2"/>
</dbReference>
<keyword evidence="5" id="KW-0498">Mitosis</keyword>
<evidence type="ECO:0000256" key="6">
    <source>
        <dbReference type="ARBA" id="ARBA00023054"/>
    </source>
</evidence>
<keyword evidence="7" id="KW-0131">Cell cycle</keyword>
<organism evidence="11 12">
    <name type="scientific">Scophthalmus maximus</name>
    <name type="common">Turbot</name>
    <name type="synonym">Psetta maxima</name>
    <dbReference type="NCBI Taxonomy" id="52904"/>
    <lineage>
        <taxon>Eukaryota</taxon>
        <taxon>Metazoa</taxon>
        <taxon>Chordata</taxon>
        <taxon>Craniata</taxon>
        <taxon>Vertebrata</taxon>
        <taxon>Euteleostomi</taxon>
        <taxon>Actinopterygii</taxon>
        <taxon>Neopterygii</taxon>
        <taxon>Teleostei</taxon>
        <taxon>Neoteleostei</taxon>
        <taxon>Acanthomorphata</taxon>
        <taxon>Carangaria</taxon>
        <taxon>Pleuronectiformes</taxon>
        <taxon>Pleuronectoidei</taxon>
        <taxon>Scophthalmidae</taxon>
        <taxon>Scophthalmus</taxon>
    </lineage>
</organism>
<feature type="coiled-coil region" evidence="9">
    <location>
        <begin position="298"/>
        <end position="332"/>
    </location>
</feature>
<dbReference type="GeneTree" id="ENSGT00390000004199"/>
<evidence type="ECO:0000256" key="4">
    <source>
        <dbReference type="ARBA" id="ARBA00022618"/>
    </source>
</evidence>
<dbReference type="Proteomes" id="UP000694558">
    <property type="component" value="Chromosome 6"/>
</dbReference>
<feature type="domain" description="Kinetochore protein Nuf2 N-terminal" evidence="10">
    <location>
        <begin position="4"/>
        <end position="94"/>
    </location>
</feature>
<reference evidence="11" key="2">
    <citation type="submission" date="2025-08" db="UniProtKB">
        <authorList>
            <consortium name="Ensembl"/>
        </authorList>
    </citation>
    <scope>IDENTIFICATION</scope>
</reference>
<comment type="similarity">
    <text evidence="2">Belongs to the NUF2 family.</text>
</comment>